<dbReference type="VEuPathDB" id="TrichDB:TRFO_24431"/>
<dbReference type="OrthoDB" id="10662459at2759"/>
<protein>
    <submittedName>
        <fullName evidence="1">Uncharacterized protein</fullName>
    </submittedName>
</protein>
<proteinExistence type="predicted"/>
<organism evidence="1 2">
    <name type="scientific">Tritrichomonas foetus</name>
    <dbReference type="NCBI Taxonomy" id="1144522"/>
    <lineage>
        <taxon>Eukaryota</taxon>
        <taxon>Metamonada</taxon>
        <taxon>Parabasalia</taxon>
        <taxon>Tritrichomonadida</taxon>
        <taxon>Tritrichomonadidae</taxon>
        <taxon>Tritrichomonas</taxon>
    </lineage>
</organism>
<dbReference type="AlphaFoldDB" id="A0A1J4KCE1"/>
<accession>A0A1J4KCE1</accession>
<dbReference type="RefSeq" id="XP_068360492.1">
    <property type="nucleotide sequence ID" value="XM_068503750.1"/>
</dbReference>
<reference evidence="1" key="1">
    <citation type="submission" date="2016-10" db="EMBL/GenBank/DDBJ databases">
        <authorList>
            <person name="Benchimol M."/>
            <person name="Almeida L.G."/>
            <person name="Vasconcelos A.T."/>
            <person name="Perreira-Neves A."/>
            <person name="Rosa I.A."/>
            <person name="Tasca T."/>
            <person name="Bogo M.R."/>
            <person name="de Souza W."/>
        </authorList>
    </citation>
    <scope>NUCLEOTIDE SEQUENCE [LARGE SCALE GENOMIC DNA]</scope>
    <source>
        <strain evidence="1">K</strain>
    </source>
</reference>
<keyword evidence="2" id="KW-1185">Reference proteome</keyword>
<evidence type="ECO:0000313" key="1">
    <source>
        <dbReference type="EMBL" id="OHT07356.1"/>
    </source>
</evidence>
<dbReference type="Proteomes" id="UP000179807">
    <property type="component" value="Unassembled WGS sequence"/>
</dbReference>
<dbReference type="InterPro" id="IPR025659">
    <property type="entry name" value="Tubby-like_C"/>
</dbReference>
<dbReference type="Gene3D" id="3.20.90.10">
    <property type="entry name" value="Tubby Protein, Chain A"/>
    <property type="match status" value="1"/>
</dbReference>
<dbReference type="GeneID" id="94838454"/>
<gene>
    <name evidence="1" type="ORF">TRFO_24431</name>
</gene>
<evidence type="ECO:0000313" key="2">
    <source>
        <dbReference type="Proteomes" id="UP000179807"/>
    </source>
</evidence>
<dbReference type="EMBL" id="MLAK01000699">
    <property type="protein sequence ID" value="OHT07356.1"/>
    <property type="molecule type" value="Genomic_DNA"/>
</dbReference>
<comment type="caution">
    <text evidence="1">The sequence shown here is derived from an EMBL/GenBank/DDBJ whole genome shotgun (WGS) entry which is preliminary data.</text>
</comment>
<dbReference type="SUPFAM" id="SSF54518">
    <property type="entry name" value="Tubby C-terminal domain-like"/>
    <property type="match status" value="1"/>
</dbReference>
<name>A0A1J4KCE1_9EUKA</name>
<sequence length="148" mass="17055">MEELFIYSNSANIDKSTSIQIKDEGSTFSLIEKSIEIAEIRFSMPNVSFPRELLLKIFPRNENSTWTVPKVLKNVKPKYNSLKKSWQLNLYGKFALKSCKNCVLENEQSRKIVIVRKTAKNDIDIEVTKEIDPKIIFFIGISSFLCSI</sequence>